<evidence type="ECO:0000313" key="2">
    <source>
        <dbReference type="EMBL" id="SEJ29497.1"/>
    </source>
</evidence>
<accession>A0A1H6XRV2</accession>
<dbReference type="STRING" id="1416801.SAMN05192553_10388"/>
<protein>
    <submittedName>
        <fullName evidence="2">Uncharacterized protein</fullName>
    </submittedName>
</protein>
<name>A0A1H6XRV2_9BACT</name>
<organism evidence="2 3">
    <name type="scientific">Cyclobacterium xiamenense</name>
    <dbReference type="NCBI Taxonomy" id="1297121"/>
    <lineage>
        <taxon>Bacteria</taxon>
        <taxon>Pseudomonadati</taxon>
        <taxon>Bacteroidota</taxon>
        <taxon>Cytophagia</taxon>
        <taxon>Cytophagales</taxon>
        <taxon>Cyclobacteriaceae</taxon>
        <taxon>Cyclobacterium</taxon>
    </lineage>
</organism>
<dbReference type="EMBL" id="FNZH01000003">
    <property type="protein sequence ID" value="SEJ29497.1"/>
    <property type="molecule type" value="Genomic_DNA"/>
</dbReference>
<dbReference type="RefSeq" id="WP_143057600.1">
    <property type="nucleotide sequence ID" value="NZ_FNZH01000003.1"/>
</dbReference>
<evidence type="ECO:0000313" key="3">
    <source>
        <dbReference type="Proteomes" id="UP000199403"/>
    </source>
</evidence>
<feature type="compositionally biased region" description="Basic and acidic residues" evidence="1">
    <location>
        <begin position="81"/>
        <end position="92"/>
    </location>
</feature>
<gene>
    <name evidence="2" type="ORF">SAMN05192553_10388</name>
</gene>
<sequence length="99" mass="11760">MKEIVSFLKGMVYSMEGKHMKKKKSEALLQRLIENKISREEFEELLRGLEDTEMAGFLEESMRAHFDKLMNAYEEENQNEDAEKSIEKRKEITQSNQQK</sequence>
<proteinExistence type="predicted"/>
<dbReference type="Proteomes" id="UP000199403">
    <property type="component" value="Unassembled WGS sequence"/>
</dbReference>
<dbReference type="AlphaFoldDB" id="A0A1H6XRV2"/>
<evidence type="ECO:0000256" key="1">
    <source>
        <dbReference type="SAM" id="MobiDB-lite"/>
    </source>
</evidence>
<reference evidence="3" key="1">
    <citation type="submission" date="2016-10" db="EMBL/GenBank/DDBJ databases">
        <authorList>
            <person name="Varghese N."/>
            <person name="Submissions S."/>
        </authorList>
    </citation>
    <scope>NUCLEOTIDE SEQUENCE [LARGE SCALE GENOMIC DNA]</scope>
    <source>
        <strain evidence="3">IBRC-M 10761</strain>
    </source>
</reference>
<keyword evidence="3" id="KW-1185">Reference proteome</keyword>
<feature type="region of interest" description="Disordered" evidence="1">
    <location>
        <begin position="75"/>
        <end position="99"/>
    </location>
</feature>